<dbReference type="AlphaFoldDB" id="A0AA35Q5S5"/>
<keyword evidence="2" id="KW-1185">Reference proteome</keyword>
<comment type="caution">
    <text evidence="1">The sequence shown here is derived from an EMBL/GenBank/DDBJ whole genome shotgun (WGS) entry which is preliminary data.</text>
</comment>
<name>A0AA35Q5S5_9HYPO</name>
<sequence length="161" mass="17729">MASREENVLALNIADMVPQIIAEFEVGTLLEFTSIDEIAVAKRAIEVGNKRGAGGITTTVVGAFADEVILEMVAITIAINEDEDVLAKILTFRELLVPLTGLASLFIFSFQLAIVPDELRIIIEHLREGIVLTEFNKRLLRMSELVLVVIEVLRDVDAQDP</sequence>
<organism evidence="1 2">
    <name type="scientific">Clonostachys chloroleuca</name>
    <dbReference type="NCBI Taxonomy" id="1926264"/>
    <lineage>
        <taxon>Eukaryota</taxon>
        <taxon>Fungi</taxon>
        <taxon>Dikarya</taxon>
        <taxon>Ascomycota</taxon>
        <taxon>Pezizomycotina</taxon>
        <taxon>Sordariomycetes</taxon>
        <taxon>Hypocreomycetidae</taxon>
        <taxon>Hypocreales</taxon>
        <taxon>Bionectriaceae</taxon>
        <taxon>Clonostachys</taxon>
    </lineage>
</organism>
<dbReference type="EMBL" id="CABFNP030001236">
    <property type="protein sequence ID" value="CAI6092565.1"/>
    <property type="molecule type" value="Genomic_DNA"/>
</dbReference>
<reference evidence="1" key="1">
    <citation type="submission" date="2023-01" db="EMBL/GenBank/DDBJ databases">
        <authorList>
            <person name="Piombo E."/>
        </authorList>
    </citation>
    <scope>NUCLEOTIDE SEQUENCE</scope>
</reference>
<evidence type="ECO:0000313" key="2">
    <source>
        <dbReference type="Proteomes" id="UP001160390"/>
    </source>
</evidence>
<dbReference type="Proteomes" id="UP001160390">
    <property type="component" value="Unassembled WGS sequence"/>
</dbReference>
<proteinExistence type="predicted"/>
<gene>
    <name evidence="1" type="ORF">CCHLO57077_00018889</name>
</gene>
<evidence type="ECO:0000313" key="1">
    <source>
        <dbReference type="EMBL" id="CAI6092565.1"/>
    </source>
</evidence>
<accession>A0AA35Q5S5</accession>
<protein>
    <submittedName>
        <fullName evidence="1">Uncharacterized protein</fullName>
    </submittedName>
</protein>